<dbReference type="Proteomes" id="UP000631521">
    <property type="component" value="Chromosome"/>
</dbReference>
<accession>A0A9E6THN5</accession>
<evidence type="ECO:0000313" key="6">
    <source>
        <dbReference type="EMBL" id="QXI18605.1"/>
    </source>
</evidence>
<dbReference type="PANTHER" id="PTHR10272">
    <property type="entry name" value="PLATELET-ACTIVATING FACTOR ACETYLHYDROLASE"/>
    <property type="match status" value="1"/>
</dbReference>
<keyword evidence="7" id="KW-1185">Reference proteome</keyword>
<feature type="chain" id="PRO_5038935278" evidence="4">
    <location>
        <begin position="20"/>
        <end position="350"/>
    </location>
</feature>
<keyword evidence="1 6" id="KW-0378">Hydrolase</keyword>
<keyword evidence="4" id="KW-0732">Signal</keyword>
<feature type="domain" description="PET hydrolase/cutinase-like" evidence="5">
    <location>
        <begin position="67"/>
        <end position="177"/>
    </location>
</feature>
<reference evidence="6 7" key="2">
    <citation type="journal article" date="2021" name="Microorganisms">
        <title>The Ever-Expanding Pseudomonas Genus: Description of 43 New Species and Partition of the Pseudomonas putida Group.</title>
        <authorList>
            <person name="Girard L."/>
            <person name="Lood C."/>
            <person name="Hofte M."/>
            <person name="Vandamme P."/>
            <person name="Rokni-Zadeh H."/>
            <person name="van Noort V."/>
            <person name="Lavigne R."/>
            <person name="De Mot R."/>
        </authorList>
    </citation>
    <scope>NUCLEOTIDE SEQUENCE [LARGE SCALE GENOMIC DNA]</scope>
    <source>
        <strain evidence="6 7">SWRI65</strain>
    </source>
</reference>
<evidence type="ECO:0000256" key="4">
    <source>
        <dbReference type="SAM" id="SignalP"/>
    </source>
</evidence>
<dbReference type="PIRSF" id="PIRSF031982">
    <property type="entry name" value="UCP031982_abhydr"/>
    <property type="match status" value="1"/>
</dbReference>
<dbReference type="SMR" id="A0A9E6THN5"/>
<dbReference type="GO" id="GO:0003847">
    <property type="term" value="F:1-alkyl-2-acetylglycerophosphocholine esterase activity"/>
    <property type="evidence" value="ECO:0007669"/>
    <property type="project" value="TreeGrafter"/>
</dbReference>
<dbReference type="KEGG" id="phv:HU739_006310"/>
<dbReference type="SUPFAM" id="SSF53474">
    <property type="entry name" value="alpha/beta-Hydrolases"/>
    <property type="match status" value="1"/>
</dbReference>
<gene>
    <name evidence="6" type="ORF">HU739_006310</name>
</gene>
<evidence type="ECO:0000256" key="2">
    <source>
        <dbReference type="ARBA" id="ARBA00022963"/>
    </source>
</evidence>
<feature type="signal peptide" evidence="4">
    <location>
        <begin position="1"/>
        <end position="19"/>
    </location>
</feature>
<keyword evidence="3" id="KW-0443">Lipid metabolism</keyword>
<evidence type="ECO:0000256" key="3">
    <source>
        <dbReference type="ARBA" id="ARBA00023098"/>
    </source>
</evidence>
<evidence type="ECO:0000259" key="5">
    <source>
        <dbReference type="Pfam" id="PF12740"/>
    </source>
</evidence>
<dbReference type="InterPro" id="IPR029058">
    <property type="entry name" value="AB_hydrolase_fold"/>
</dbReference>
<keyword evidence="2" id="KW-0442">Lipid degradation</keyword>
<proteinExistence type="predicted"/>
<dbReference type="EMBL" id="CP077091">
    <property type="protein sequence ID" value="QXI18605.1"/>
    <property type="molecule type" value="Genomic_DNA"/>
</dbReference>
<dbReference type="RefSeq" id="WP_186547862.1">
    <property type="nucleotide sequence ID" value="NZ_CP077091.1"/>
</dbReference>
<evidence type="ECO:0000313" key="7">
    <source>
        <dbReference type="Proteomes" id="UP000631521"/>
    </source>
</evidence>
<dbReference type="AlphaFoldDB" id="A0A9E6THN5"/>
<dbReference type="Gene3D" id="3.40.50.1820">
    <property type="entry name" value="alpha/beta hydrolase"/>
    <property type="match status" value="1"/>
</dbReference>
<dbReference type="InterPro" id="IPR016986">
    <property type="entry name" value="UCP031982_abhydr"/>
</dbReference>
<dbReference type="Pfam" id="PF12740">
    <property type="entry name" value="PETase"/>
    <property type="match status" value="1"/>
</dbReference>
<dbReference type="GO" id="GO:0016042">
    <property type="term" value="P:lipid catabolic process"/>
    <property type="evidence" value="ECO:0007669"/>
    <property type="project" value="UniProtKB-KW"/>
</dbReference>
<organism evidence="6 7">
    <name type="scientific">Pseudomonas hamedanensis</name>
    <dbReference type="NCBI Taxonomy" id="2745504"/>
    <lineage>
        <taxon>Bacteria</taxon>
        <taxon>Pseudomonadati</taxon>
        <taxon>Pseudomonadota</taxon>
        <taxon>Gammaproteobacteria</taxon>
        <taxon>Pseudomonadales</taxon>
        <taxon>Pseudomonadaceae</taxon>
        <taxon>Pseudomonas</taxon>
    </lineage>
</organism>
<dbReference type="PANTHER" id="PTHR10272:SF0">
    <property type="entry name" value="PLATELET-ACTIVATING FACTOR ACETYLHYDROLASE"/>
    <property type="match status" value="1"/>
</dbReference>
<name>A0A9E6THN5_9PSED</name>
<sequence length="350" mass="36754">MKKTCGALLLVLLTTQAVAGVSAIGFRSSILPNPHNERPLAMVVWYPGTTTAAAQLIADDVVFAGTSAVRDAPATAGEHPLVVLSHGYRGNWSNQAWLASELAHQGYIVAAVNHPGTTTHDRNPQAAAQLAQRTVDLSRVIDAVTAQPDKFGIVATHRIAVAGHSLGGWTAMEIAGARFDPQLFAQDCAAHPQLSSCRVYQQINPASTPAAEAALAGDLRDKRITAVVSLDLGLSRGLTDESLAALPVPALVIAAGAPSQDLPAALESADLVQRLPKASTRYVEIGDASHFSFMSLCKPGAVDLLEEDSPGDGIICRDGENARPRAVIQQQVTALIADFLTQNVNNPHTP</sequence>
<evidence type="ECO:0000256" key="1">
    <source>
        <dbReference type="ARBA" id="ARBA00022801"/>
    </source>
</evidence>
<protein>
    <submittedName>
        <fullName evidence="6">Alpha/beta fold hydrolase</fullName>
    </submittedName>
</protein>
<dbReference type="InterPro" id="IPR041127">
    <property type="entry name" value="PET_hydrolase/cutinase-like"/>
</dbReference>
<reference evidence="6 7" key="1">
    <citation type="journal article" date="2020" name="Microorganisms">
        <title>Reliable Identification of Environmental Pseudomonas Isolates Using the rpoD Gene.</title>
        <authorList>
            <consortium name="The Broad Institute Genome Sequencing Platform"/>
            <person name="Girard L."/>
            <person name="Lood C."/>
            <person name="Rokni-Zadeh H."/>
            <person name="van Noort V."/>
            <person name="Lavigne R."/>
            <person name="De Mot R."/>
        </authorList>
    </citation>
    <scope>NUCLEOTIDE SEQUENCE [LARGE SCALE GENOMIC DNA]</scope>
    <source>
        <strain evidence="6 7">SWRI65</strain>
    </source>
</reference>